<dbReference type="InterPro" id="IPR025665">
    <property type="entry name" value="Beta-barrel_OMP_2"/>
</dbReference>
<dbReference type="STRING" id="651662.SAMN04488069_11272"/>
<feature type="chain" id="PRO_5011782380" evidence="1">
    <location>
        <begin position="25"/>
        <end position="237"/>
    </location>
</feature>
<feature type="domain" description="Outer membrane protein beta-barrel" evidence="2">
    <location>
        <begin position="21"/>
        <end position="209"/>
    </location>
</feature>
<evidence type="ECO:0000313" key="3">
    <source>
        <dbReference type="EMBL" id="SDY72256.1"/>
    </source>
</evidence>
<name>A0A1H3M6R2_9BACT</name>
<proteinExistence type="predicted"/>
<keyword evidence="1" id="KW-0732">Signal</keyword>
<sequence>MHTAPRIIAIAAVLALGGTTWAQAQVTVGPRIGLNLANVSIKNEDNSGLELDPKLIAAPQAGITLNAAFGNLAIQPSLLFSQKGFKVTEEERDGADSFKTEATYRLGYLELPVNLVYTTGGTEGFQVFAGPYVGIGVGGKVKAKYTVTQAGVTESGSETVNVKFASKEKNNSDDLYLNQPDFGVNGGVGYKVGPFQAQAGYSLGLGNMIPKDSNGDKPDGKLRNRVIQFSLSYFFGS</sequence>
<dbReference type="Pfam" id="PF13568">
    <property type="entry name" value="OMP_b-brl_2"/>
    <property type="match status" value="1"/>
</dbReference>
<dbReference type="EMBL" id="FNOV01000012">
    <property type="protein sequence ID" value="SDY72256.1"/>
    <property type="molecule type" value="Genomic_DNA"/>
</dbReference>
<keyword evidence="4" id="KW-1185">Reference proteome</keyword>
<evidence type="ECO:0000313" key="4">
    <source>
        <dbReference type="Proteomes" id="UP000199249"/>
    </source>
</evidence>
<feature type="signal peptide" evidence="1">
    <location>
        <begin position="1"/>
        <end position="24"/>
    </location>
</feature>
<dbReference type="AlphaFoldDB" id="A0A1H3M6R2"/>
<accession>A0A1H3M6R2</accession>
<evidence type="ECO:0000256" key="1">
    <source>
        <dbReference type="SAM" id="SignalP"/>
    </source>
</evidence>
<organism evidence="3 4">
    <name type="scientific">Hymenobacter psychrophilus</name>
    <dbReference type="NCBI Taxonomy" id="651662"/>
    <lineage>
        <taxon>Bacteria</taxon>
        <taxon>Pseudomonadati</taxon>
        <taxon>Bacteroidota</taxon>
        <taxon>Cytophagia</taxon>
        <taxon>Cytophagales</taxon>
        <taxon>Hymenobacteraceae</taxon>
        <taxon>Hymenobacter</taxon>
    </lineage>
</organism>
<dbReference type="Proteomes" id="UP000199249">
    <property type="component" value="Unassembled WGS sequence"/>
</dbReference>
<protein>
    <submittedName>
        <fullName evidence="3">Outer membrane protein beta-barrel domain-containing protein</fullName>
    </submittedName>
</protein>
<evidence type="ECO:0000259" key="2">
    <source>
        <dbReference type="Pfam" id="PF13568"/>
    </source>
</evidence>
<gene>
    <name evidence="3" type="ORF">SAMN04488069_11272</name>
</gene>
<reference evidence="4" key="1">
    <citation type="submission" date="2016-10" db="EMBL/GenBank/DDBJ databases">
        <authorList>
            <person name="Varghese N."/>
            <person name="Submissions S."/>
        </authorList>
    </citation>
    <scope>NUCLEOTIDE SEQUENCE [LARGE SCALE GENOMIC DNA]</scope>
    <source>
        <strain evidence="4">CGMCC 1.8975</strain>
    </source>
</reference>